<reference evidence="4" key="1">
    <citation type="journal article" date="2013" name="Nature">
        <title>Draft genome of the wheat A-genome progenitor Triticum urartu.</title>
        <authorList>
            <person name="Ling H.Q."/>
            <person name="Zhao S."/>
            <person name="Liu D."/>
            <person name="Wang J."/>
            <person name="Sun H."/>
            <person name="Zhang C."/>
            <person name="Fan H."/>
            <person name="Li D."/>
            <person name="Dong L."/>
            <person name="Tao Y."/>
            <person name="Gao C."/>
            <person name="Wu H."/>
            <person name="Li Y."/>
            <person name="Cui Y."/>
            <person name="Guo X."/>
            <person name="Zheng S."/>
            <person name="Wang B."/>
            <person name="Yu K."/>
            <person name="Liang Q."/>
            <person name="Yang W."/>
            <person name="Lou X."/>
            <person name="Chen J."/>
            <person name="Feng M."/>
            <person name="Jian J."/>
            <person name="Zhang X."/>
            <person name="Luo G."/>
            <person name="Jiang Y."/>
            <person name="Liu J."/>
            <person name="Wang Z."/>
            <person name="Sha Y."/>
            <person name="Zhang B."/>
            <person name="Wu H."/>
            <person name="Tang D."/>
            <person name="Shen Q."/>
            <person name="Xue P."/>
            <person name="Zou S."/>
            <person name="Wang X."/>
            <person name="Liu X."/>
            <person name="Wang F."/>
            <person name="Yang Y."/>
            <person name="An X."/>
            <person name="Dong Z."/>
            <person name="Zhang K."/>
            <person name="Zhang X."/>
            <person name="Luo M.C."/>
            <person name="Dvorak J."/>
            <person name="Tong Y."/>
            <person name="Wang J."/>
            <person name="Yang H."/>
            <person name="Li Z."/>
            <person name="Wang D."/>
            <person name="Zhang A."/>
            <person name="Wang J."/>
        </authorList>
    </citation>
    <scope>NUCLEOTIDE SEQUENCE</scope>
    <source>
        <strain evidence="4">cv. G1812</strain>
    </source>
</reference>
<reference evidence="3" key="2">
    <citation type="submission" date="2018-03" db="EMBL/GenBank/DDBJ databases">
        <title>The Triticum urartu genome reveals the dynamic nature of wheat genome evolution.</title>
        <authorList>
            <person name="Ling H."/>
            <person name="Ma B."/>
            <person name="Shi X."/>
            <person name="Liu H."/>
            <person name="Dong L."/>
            <person name="Sun H."/>
            <person name="Cao Y."/>
            <person name="Gao Q."/>
            <person name="Zheng S."/>
            <person name="Li Y."/>
            <person name="Yu Y."/>
            <person name="Du H."/>
            <person name="Qi M."/>
            <person name="Li Y."/>
            <person name="Yu H."/>
            <person name="Cui Y."/>
            <person name="Wang N."/>
            <person name="Chen C."/>
            <person name="Wu H."/>
            <person name="Zhao Y."/>
            <person name="Zhang J."/>
            <person name="Li Y."/>
            <person name="Zhou W."/>
            <person name="Zhang B."/>
            <person name="Hu W."/>
            <person name="Eijk M."/>
            <person name="Tang J."/>
            <person name="Witsenboer H."/>
            <person name="Zhao S."/>
            <person name="Li Z."/>
            <person name="Zhang A."/>
            <person name="Wang D."/>
            <person name="Liang C."/>
        </authorList>
    </citation>
    <scope>NUCLEOTIDE SEQUENCE [LARGE SCALE GENOMIC DNA]</scope>
    <source>
        <strain evidence="3">cv. G1812</strain>
    </source>
</reference>
<evidence type="ECO:0000256" key="1">
    <source>
        <dbReference type="SAM" id="MobiDB-lite"/>
    </source>
</evidence>
<organism evidence="3 4">
    <name type="scientific">Triticum urartu</name>
    <name type="common">Red wild einkorn</name>
    <name type="synonym">Crithodium urartu</name>
    <dbReference type="NCBI Taxonomy" id="4572"/>
    <lineage>
        <taxon>Eukaryota</taxon>
        <taxon>Viridiplantae</taxon>
        <taxon>Streptophyta</taxon>
        <taxon>Embryophyta</taxon>
        <taxon>Tracheophyta</taxon>
        <taxon>Spermatophyta</taxon>
        <taxon>Magnoliopsida</taxon>
        <taxon>Liliopsida</taxon>
        <taxon>Poales</taxon>
        <taxon>Poaceae</taxon>
        <taxon>BOP clade</taxon>
        <taxon>Pooideae</taxon>
        <taxon>Triticodae</taxon>
        <taxon>Triticeae</taxon>
        <taxon>Triticinae</taxon>
        <taxon>Triticum</taxon>
    </lineage>
</organism>
<dbReference type="AlphaFoldDB" id="A0A8R7UNA5"/>
<feature type="region of interest" description="Disordered" evidence="1">
    <location>
        <begin position="141"/>
        <end position="166"/>
    </location>
</feature>
<feature type="region of interest" description="Disordered" evidence="1">
    <location>
        <begin position="176"/>
        <end position="195"/>
    </location>
</feature>
<evidence type="ECO:0000313" key="4">
    <source>
        <dbReference type="Proteomes" id="UP000015106"/>
    </source>
</evidence>
<evidence type="ECO:0000313" key="3">
    <source>
        <dbReference type="EnsemblPlants" id="TuG1812G0600000657.01.T01"/>
    </source>
</evidence>
<dbReference type="PANTHER" id="PTHR47069:SF11">
    <property type="entry name" value="OS04G0275550 PROTEIN"/>
    <property type="match status" value="1"/>
</dbReference>
<sequence>MEKVKEPKANWDSAAHTVFMNACVEEVRANNRNGGYLSDIGQANLHKKFNERSGRNYSTRQIKNRWAVCRSEYNTWKTLIQQASGLGRAEHTHTIAATNEWWALEIKAHPEAAKFRYAPLAEEEKMSEVFDTTCVTNEHARVSTPSYQGDPSRISLEDDSGCDSHEGQFTLVQNRAKGGKKRACPYSPSPKMNDKWASENAKNEAFVRMVDIFGARDKRDAEEIAREKRDAEERAREKRDEEERAREKRDAEKRDVEESVD</sequence>
<name>A0A8R7UNA5_TRIUA</name>
<protein>
    <recommendedName>
        <fullName evidence="2">Myb/SANT-like domain-containing protein</fullName>
    </recommendedName>
</protein>
<dbReference type="Proteomes" id="UP000015106">
    <property type="component" value="Chromosome 6"/>
</dbReference>
<proteinExistence type="predicted"/>
<feature type="region of interest" description="Disordered" evidence="1">
    <location>
        <begin position="217"/>
        <end position="261"/>
    </location>
</feature>
<dbReference type="Gramene" id="TuG1812G0600000657.01.T01">
    <property type="protein sequence ID" value="TuG1812G0600000657.01.T01"/>
    <property type="gene ID" value="TuG1812G0600000657.01"/>
</dbReference>
<dbReference type="EnsemblPlants" id="TuG1812G0600000657.01.T01">
    <property type="protein sequence ID" value="TuG1812G0600000657.01.T01"/>
    <property type="gene ID" value="TuG1812G0600000657.01"/>
</dbReference>
<feature type="domain" description="Myb/SANT-like" evidence="2">
    <location>
        <begin position="10"/>
        <end position="103"/>
    </location>
</feature>
<evidence type="ECO:0000259" key="2">
    <source>
        <dbReference type="Pfam" id="PF12776"/>
    </source>
</evidence>
<keyword evidence="4" id="KW-1185">Reference proteome</keyword>
<dbReference type="Pfam" id="PF12776">
    <property type="entry name" value="Myb_DNA-bind_3"/>
    <property type="match status" value="1"/>
</dbReference>
<dbReference type="InterPro" id="IPR024752">
    <property type="entry name" value="Myb/SANT-like_dom"/>
</dbReference>
<accession>A0A8R7UNA5</accession>
<dbReference type="PANTHER" id="PTHR47069">
    <property type="match status" value="1"/>
</dbReference>
<reference evidence="3" key="3">
    <citation type="submission" date="2022-06" db="UniProtKB">
        <authorList>
            <consortium name="EnsemblPlants"/>
        </authorList>
    </citation>
    <scope>IDENTIFICATION</scope>
</reference>